<evidence type="ECO:0000313" key="3">
    <source>
        <dbReference type="EMBL" id="GEQ53850.1"/>
    </source>
</evidence>
<organism evidence="3 4">
    <name type="scientific">Tetragenococcus koreensis</name>
    <dbReference type="NCBI Taxonomy" id="290335"/>
    <lineage>
        <taxon>Bacteria</taxon>
        <taxon>Bacillati</taxon>
        <taxon>Bacillota</taxon>
        <taxon>Bacilli</taxon>
        <taxon>Lactobacillales</taxon>
        <taxon>Enterococcaceae</taxon>
        <taxon>Tetragenococcus</taxon>
    </lineage>
</organism>
<sequence length="123" mass="14695">MIDWKYGFYRLFWWLGFFVSMFLVLYFVKARYSIMVVTIFATSAAYAGCLYIFEKKHPYFQEKKRQSTIRYFRLICSTIIAVFLILYLIYDDDPTSPSFVPIYMLAISNIIPSFFTEIVPTDF</sequence>
<dbReference type="Proteomes" id="UP000886607">
    <property type="component" value="Unassembled WGS sequence"/>
</dbReference>
<dbReference type="KEGG" id="tkr:C7K43_05890"/>
<feature type="transmembrane region" description="Helical" evidence="1">
    <location>
        <begin position="102"/>
        <end position="119"/>
    </location>
</feature>
<keyword evidence="1" id="KW-0472">Membrane</keyword>
<dbReference type="EMBL" id="BKBO01000007">
    <property type="protein sequence ID" value="GEQ48808.1"/>
    <property type="molecule type" value="Genomic_DNA"/>
</dbReference>
<feature type="transmembrane region" description="Helical" evidence="1">
    <location>
        <begin position="7"/>
        <end position="28"/>
    </location>
</feature>
<name>A0AAN4RLG7_9ENTE</name>
<dbReference type="Proteomes" id="UP000886597">
    <property type="component" value="Unassembled WGS sequence"/>
</dbReference>
<gene>
    <name evidence="2" type="ORF">TK11N_06600</name>
    <name evidence="3" type="ORF">TK2N_06940</name>
</gene>
<evidence type="ECO:0000313" key="5">
    <source>
        <dbReference type="Proteomes" id="UP000886607"/>
    </source>
</evidence>
<evidence type="ECO:0000256" key="1">
    <source>
        <dbReference type="SAM" id="Phobius"/>
    </source>
</evidence>
<evidence type="ECO:0000313" key="2">
    <source>
        <dbReference type="EMBL" id="GEQ48808.1"/>
    </source>
</evidence>
<proteinExistence type="predicted"/>
<keyword evidence="1" id="KW-1133">Transmembrane helix</keyword>
<reference evidence="3" key="2">
    <citation type="journal article" date="2020" name="Int. Dairy J.">
        <title>Lactic acid bacterial diversity in Brie cheese focusing on salt concentration and pH of isolation medium and characterisation of halophilic and alkaliphilic lactic acid bacterial isolates.</title>
        <authorList>
            <person name="Unno R."/>
            <person name="Matsutani M."/>
            <person name="Suzuki T."/>
            <person name="Kodama K."/>
            <person name="Matsushita H."/>
            <person name="Yamasato K."/>
            <person name="Koizumi Y."/>
            <person name="Ishikawa M."/>
        </authorList>
    </citation>
    <scope>NUCLEOTIDE SEQUENCE</scope>
    <source>
        <strain evidence="3">7C1</strain>
        <strain evidence="2">8C4</strain>
    </source>
</reference>
<keyword evidence="5" id="KW-1185">Reference proteome</keyword>
<evidence type="ECO:0000313" key="4">
    <source>
        <dbReference type="Proteomes" id="UP000886597"/>
    </source>
</evidence>
<accession>A0AAN4RLG7</accession>
<keyword evidence="1" id="KW-0812">Transmembrane</keyword>
<dbReference type="RefSeq" id="WP_124006016.1">
    <property type="nucleotide sequence ID" value="NZ_BJYN01000025.1"/>
</dbReference>
<feature type="transmembrane region" description="Helical" evidence="1">
    <location>
        <begin position="34"/>
        <end position="53"/>
    </location>
</feature>
<protein>
    <submittedName>
        <fullName evidence="3">Uncharacterized protein</fullName>
    </submittedName>
</protein>
<dbReference type="EMBL" id="BKBQ01000008">
    <property type="protein sequence ID" value="GEQ53850.1"/>
    <property type="molecule type" value="Genomic_DNA"/>
</dbReference>
<dbReference type="AlphaFoldDB" id="A0AAN4RLG7"/>
<feature type="transmembrane region" description="Helical" evidence="1">
    <location>
        <begin position="74"/>
        <end position="90"/>
    </location>
</feature>
<comment type="caution">
    <text evidence="3">The sequence shown here is derived from an EMBL/GenBank/DDBJ whole genome shotgun (WGS) entry which is preliminary data.</text>
</comment>
<reference evidence="3" key="1">
    <citation type="submission" date="2019-08" db="EMBL/GenBank/DDBJ databases">
        <authorList>
            <person name="Ishikawa M."/>
            <person name="Suzuki T."/>
            <person name="Matsutani M."/>
        </authorList>
    </citation>
    <scope>NUCLEOTIDE SEQUENCE</scope>
    <source>
        <strain evidence="3">7C1</strain>
        <strain evidence="2">8C4</strain>
    </source>
</reference>
<dbReference type="GeneID" id="69985474"/>